<keyword evidence="5" id="KW-1185">Reference proteome</keyword>
<sequence length="156" mass="17152">MTARSGFDPKSLPESNSTSYPAPYRDGNMQRWYTRVGDHAGLTAFGVNLTRIVPGGQSSHRHWHTRQDEFVHVLEGEAVLVTDAGEEVLTAGMCAGFPAGTGNGHHFLNRSDADVLLLVVGDRTPDEEVGYPDIDMHGKTDAAGRFRYYRKDGTPY</sequence>
<dbReference type="Pfam" id="PF07883">
    <property type="entry name" value="Cupin_2"/>
    <property type="match status" value="1"/>
</dbReference>
<dbReference type="EMBL" id="RJKX01000016">
    <property type="protein sequence ID" value="ROP83873.1"/>
    <property type="molecule type" value="Genomic_DNA"/>
</dbReference>
<dbReference type="InterPro" id="IPR014710">
    <property type="entry name" value="RmlC-like_jellyroll"/>
</dbReference>
<dbReference type="InterPro" id="IPR011051">
    <property type="entry name" value="RmlC_Cupin_sf"/>
</dbReference>
<dbReference type="PANTHER" id="PTHR35848">
    <property type="entry name" value="OXALATE-BINDING PROTEIN"/>
    <property type="match status" value="1"/>
</dbReference>
<dbReference type="Gene3D" id="2.60.120.10">
    <property type="entry name" value="Jelly Rolls"/>
    <property type="match status" value="1"/>
</dbReference>
<dbReference type="OrthoDB" id="5290459at2"/>
<dbReference type="SUPFAM" id="SSF51182">
    <property type="entry name" value="RmlC-like cupins"/>
    <property type="match status" value="1"/>
</dbReference>
<name>A0A3N1KQ07_9PROT</name>
<dbReference type="AlphaFoldDB" id="A0A3N1KQ07"/>
<dbReference type="InterPro" id="IPR051610">
    <property type="entry name" value="GPI/OXD"/>
</dbReference>
<dbReference type="Proteomes" id="UP000278222">
    <property type="component" value="Unassembled WGS sequence"/>
</dbReference>
<dbReference type="InterPro" id="IPR013096">
    <property type="entry name" value="Cupin_2"/>
</dbReference>
<feature type="domain" description="Cupin type-2" evidence="3">
    <location>
        <begin position="50"/>
        <end position="120"/>
    </location>
</feature>
<proteinExistence type="predicted"/>
<dbReference type="CDD" id="cd02224">
    <property type="entry name" value="cupin_SPO2919-like"/>
    <property type="match status" value="1"/>
</dbReference>
<comment type="caution">
    <text evidence="4">The sequence shown here is derived from an EMBL/GenBank/DDBJ whole genome shotgun (WGS) entry which is preliminary data.</text>
</comment>
<evidence type="ECO:0000259" key="3">
    <source>
        <dbReference type="Pfam" id="PF07883"/>
    </source>
</evidence>
<dbReference type="RefSeq" id="WP_123693775.1">
    <property type="nucleotide sequence ID" value="NZ_AP019700.1"/>
</dbReference>
<evidence type="ECO:0000313" key="4">
    <source>
        <dbReference type="EMBL" id="ROP83873.1"/>
    </source>
</evidence>
<protein>
    <submittedName>
        <fullName evidence="4">Putative cupin superfamily protein</fullName>
    </submittedName>
</protein>
<feature type="region of interest" description="Disordered" evidence="2">
    <location>
        <begin position="1"/>
        <end position="24"/>
    </location>
</feature>
<evidence type="ECO:0000256" key="2">
    <source>
        <dbReference type="SAM" id="MobiDB-lite"/>
    </source>
</evidence>
<gene>
    <name evidence="4" type="ORF">EDC65_4522</name>
</gene>
<keyword evidence="1" id="KW-0479">Metal-binding</keyword>
<evidence type="ECO:0000313" key="5">
    <source>
        <dbReference type="Proteomes" id="UP000278222"/>
    </source>
</evidence>
<dbReference type="PANTHER" id="PTHR35848:SF9">
    <property type="entry name" value="SLL1358 PROTEIN"/>
    <property type="match status" value="1"/>
</dbReference>
<evidence type="ECO:0000256" key="1">
    <source>
        <dbReference type="ARBA" id="ARBA00022723"/>
    </source>
</evidence>
<dbReference type="GO" id="GO:0046872">
    <property type="term" value="F:metal ion binding"/>
    <property type="evidence" value="ECO:0007669"/>
    <property type="project" value="UniProtKB-KW"/>
</dbReference>
<reference evidence="4 5" key="1">
    <citation type="submission" date="2018-11" db="EMBL/GenBank/DDBJ databases">
        <title>Genomic Encyclopedia of Type Strains, Phase IV (KMG-IV): sequencing the most valuable type-strain genomes for metagenomic binning, comparative biology and taxonomic classification.</title>
        <authorList>
            <person name="Goeker M."/>
        </authorList>
    </citation>
    <scope>NUCLEOTIDE SEQUENCE [LARGE SCALE GENOMIC DNA]</scope>
    <source>
        <strain evidence="4 5">DSM 5900</strain>
    </source>
</reference>
<organism evidence="4 5">
    <name type="scientific">Stella humosa</name>
    <dbReference type="NCBI Taxonomy" id="94"/>
    <lineage>
        <taxon>Bacteria</taxon>
        <taxon>Pseudomonadati</taxon>
        <taxon>Pseudomonadota</taxon>
        <taxon>Alphaproteobacteria</taxon>
        <taxon>Rhodospirillales</taxon>
        <taxon>Stellaceae</taxon>
        <taxon>Stella</taxon>
    </lineage>
</organism>
<accession>A0A3N1KQ07</accession>